<dbReference type="EC" id="3.5.1.28" evidence="2"/>
<dbReference type="InterPro" id="IPR050695">
    <property type="entry name" value="N-acetylmuramoyl_amidase_3"/>
</dbReference>
<sequence length="656" mass="69991">MWRTSLVSGVLLAASAGCTAGPRTTAEPRPAAGPRAAPDTAAADGRTWTPRAIRNDLPAIPPRTGPLRIQLMYPGEGYAVSVADSNFIFGNVGTGGATLTINGAPVEVAPNGAFLAFLPVPSDGLYRLAAAKGGERTELQRRVRVPGGATGAGETGIVAASVTPAGALTGVEGERITVRFRGAPGAVARLLLPDGRTVPLVEQRSVERAEGFMQDRAVAPRQVTEYAGSFALTQAITSRDTAVRAPTLVTAEPNARAAVIEFTRDGRTTQQPLSLSAGVLRAGETRKGVAATGRVEATVIGTAIPGSGTPYEWFFPNGTRFTIDGEREGAYRVRLSRDQSVWVSAADVRLEPVGAPPVTGTVGTVRLDPAAEWTELRIVTSDRLPFEVRAEERALEVRVYGAETRTNWLQYGAADPLVRRAEWRQEADDQYVVRLELNAPVWGWRSFWDASGALVVRVRRPPLIDAAAPMRGLRIALDAGHPPGGAIGPTGLTEAEANLAITRRLAAMVRAAGAEVIETRPDERPVELGARPMQAAAQDADLLISIHNNAFPDGVNPFENNGTAAFYNQAPSLELARRMEAEIVGELGLRELGVARSDLALVRPTWMPSVLTETMFLMVPQQEAALRDPAVHERIARAHFRAIEGFLRARAAGSER</sequence>
<dbReference type="InterPro" id="IPR002508">
    <property type="entry name" value="MurNAc-LAA_cat"/>
</dbReference>
<evidence type="ECO:0000256" key="1">
    <source>
        <dbReference type="ARBA" id="ARBA00001561"/>
    </source>
</evidence>
<protein>
    <recommendedName>
        <fullName evidence="2">N-acetylmuramoyl-L-alanine amidase</fullName>
        <ecNumber evidence="2">3.5.1.28</ecNumber>
    </recommendedName>
</protein>
<dbReference type="PANTHER" id="PTHR30404">
    <property type="entry name" value="N-ACETYLMURAMOYL-L-ALANINE AMIDASE"/>
    <property type="match status" value="1"/>
</dbReference>
<comment type="catalytic activity">
    <reaction evidence="1">
        <text>Hydrolyzes the link between N-acetylmuramoyl residues and L-amino acid residues in certain cell-wall glycopeptides.</text>
        <dbReference type="EC" id="3.5.1.28"/>
    </reaction>
</comment>
<feature type="chain" id="PRO_5032416239" description="N-acetylmuramoyl-L-alanine amidase" evidence="5">
    <location>
        <begin position="21"/>
        <end position="656"/>
    </location>
</feature>
<dbReference type="Gene3D" id="3.40.630.40">
    <property type="entry name" value="Zn-dependent exopeptidases"/>
    <property type="match status" value="1"/>
</dbReference>
<dbReference type="GO" id="GO:0008745">
    <property type="term" value="F:N-acetylmuramoyl-L-alanine amidase activity"/>
    <property type="evidence" value="ECO:0007669"/>
    <property type="project" value="UniProtKB-EC"/>
</dbReference>
<organism evidence="7 8">
    <name type="scientific">Longimicrobium terrae</name>
    <dbReference type="NCBI Taxonomy" id="1639882"/>
    <lineage>
        <taxon>Bacteria</taxon>
        <taxon>Pseudomonadati</taxon>
        <taxon>Gemmatimonadota</taxon>
        <taxon>Longimicrobiia</taxon>
        <taxon>Longimicrobiales</taxon>
        <taxon>Longimicrobiaceae</taxon>
        <taxon>Longimicrobium</taxon>
    </lineage>
</organism>
<evidence type="ECO:0000259" key="6">
    <source>
        <dbReference type="SMART" id="SM00646"/>
    </source>
</evidence>
<feature type="region of interest" description="Disordered" evidence="4">
    <location>
        <begin position="19"/>
        <end position="48"/>
    </location>
</feature>
<keyword evidence="3 7" id="KW-0378">Hydrolase</keyword>
<feature type="compositionally biased region" description="Low complexity" evidence="4">
    <location>
        <begin position="19"/>
        <end position="47"/>
    </location>
</feature>
<dbReference type="Proteomes" id="UP000582837">
    <property type="component" value="Unassembled WGS sequence"/>
</dbReference>
<dbReference type="GO" id="GO:0030288">
    <property type="term" value="C:outer membrane-bounded periplasmic space"/>
    <property type="evidence" value="ECO:0007669"/>
    <property type="project" value="TreeGrafter"/>
</dbReference>
<reference evidence="7 8" key="1">
    <citation type="submission" date="2020-08" db="EMBL/GenBank/DDBJ databases">
        <title>Genomic Encyclopedia of Type Strains, Phase IV (KMG-IV): sequencing the most valuable type-strain genomes for metagenomic binning, comparative biology and taxonomic classification.</title>
        <authorList>
            <person name="Goeker M."/>
        </authorList>
    </citation>
    <scope>NUCLEOTIDE SEQUENCE [LARGE SCALE GENOMIC DNA]</scope>
    <source>
        <strain evidence="7 8">DSM 29007</strain>
    </source>
</reference>
<dbReference type="RefSeq" id="WP_170035057.1">
    <property type="nucleotide sequence ID" value="NZ_JABDTL010000001.1"/>
</dbReference>
<dbReference type="AlphaFoldDB" id="A0A841H707"/>
<evidence type="ECO:0000256" key="4">
    <source>
        <dbReference type="SAM" id="MobiDB-lite"/>
    </source>
</evidence>
<evidence type="ECO:0000256" key="3">
    <source>
        <dbReference type="ARBA" id="ARBA00022801"/>
    </source>
</evidence>
<dbReference type="CDD" id="cd02696">
    <property type="entry name" value="MurNAc-LAA"/>
    <property type="match status" value="1"/>
</dbReference>
<dbReference type="GO" id="GO:0009253">
    <property type="term" value="P:peptidoglycan catabolic process"/>
    <property type="evidence" value="ECO:0007669"/>
    <property type="project" value="InterPro"/>
</dbReference>
<evidence type="ECO:0000256" key="2">
    <source>
        <dbReference type="ARBA" id="ARBA00011901"/>
    </source>
</evidence>
<proteinExistence type="predicted"/>
<dbReference type="PANTHER" id="PTHR30404:SF0">
    <property type="entry name" value="N-ACETYLMURAMOYL-L-ALANINE AMIDASE AMIC"/>
    <property type="match status" value="1"/>
</dbReference>
<dbReference type="SUPFAM" id="SSF53187">
    <property type="entry name" value="Zn-dependent exopeptidases"/>
    <property type="match status" value="1"/>
</dbReference>
<dbReference type="PROSITE" id="PS51257">
    <property type="entry name" value="PROKAR_LIPOPROTEIN"/>
    <property type="match status" value="1"/>
</dbReference>
<evidence type="ECO:0000313" key="7">
    <source>
        <dbReference type="EMBL" id="MBB6073941.1"/>
    </source>
</evidence>
<dbReference type="SMART" id="SM00646">
    <property type="entry name" value="Ami_3"/>
    <property type="match status" value="1"/>
</dbReference>
<dbReference type="Pfam" id="PF01520">
    <property type="entry name" value="Amidase_3"/>
    <property type="match status" value="1"/>
</dbReference>
<evidence type="ECO:0000313" key="8">
    <source>
        <dbReference type="Proteomes" id="UP000582837"/>
    </source>
</evidence>
<gene>
    <name evidence="7" type="ORF">HNQ61_005622</name>
</gene>
<accession>A0A841H707</accession>
<name>A0A841H707_9BACT</name>
<dbReference type="EMBL" id="JACHIA010000033">
    <property type="protein sequence ID" value="MBB6073941.1"/>
    <property type="molecule type" value="Genomic_DNA"/>
</dbReference>
<feature type="signal peptide" evidence="5">
    <location>
        <begin position="1"/>
        <end position="20"/>
    </location>
</feature>
<comment type="caution">
    <text evidence="7">The sequence shown here is derived from an EMBL/GenBank/DDBJ whole genome shotgun (WGS) entry which is preliminary data.</text>
</comment>
<keyword evidence="8" id="KW-1185">Reference proteome</keyword>
<feature type="domain" description="MurNAc-LAA" evidence="6">
    <location>
        <begin position="532"/>
        <end position="644"/>
    </location>
</feature>
<evidence type="ECO:0000256" key="5">
    <source>
        <dbReference type="SAM" id="SignalP"/>
    </source>
</evidence>
<keyword evidence="5" id="KW-0732">Signal</keyword>